<gene>
    <name evidence="4" type="ORF">JYP50_04040</name>
</gene>
<evidence type="ECO:0000256" key="1">
    <source>
        <dbReference type="ARBA" id="ARBA00022679"/>
    </source>
</evidence>
<name>A0A939DDX4_9GAMM</name>
<dbReference type="AlphaFoldDB" id="A0A939DDX4"/>
<dbReference type="EMBL" id="JAFKCZ010000003">
    <property type="protein sequence ID" value="MBN7795747.1"/>
    <property type="molecule type" value="Genomic_DNA"/>
</dbReference>
<keyword evidence="5" id="KW-1185">Reference proteome</keyword>
<dbReference type="Proteomes" id="UP000664303">
    <property type="component" value="Unassembled WGS sequence"/>
</dbReference>
<dbReference type="Pfam" id="PF13420">
    <property type="entry name" value="Acetyltransf_4"/>
    <property type="match status" value="1"/>
</dbReference>
<accession>A0A939DDX4</accession>
<comment type="caution">
    <text evidence="4">The sequence shown here is derived from an EMBL/GenBank/DDBJ whole genome shotgun (WGS) entry which is preliminary data.</text>
</comment>
<evidence type="ECO:0000256" key="2">
    <source>
        <dbReference type="ARBA" id="ARBA00023315"/>
    </source>
</evidence>
<dbReference type="PANTHER" id="PTHR43072">
    <property type="entry name" value="N-ACETYLTRANSFERASE"/>
    <property type="match status" value="1"/>
</dbReference>
<evidence type="ECO:0000313" key="5">
    <source>
        <dbReference type="Proteomes" id="UP000664303"/>
    </source>
</evidence>
<dbReference type="InterPro" id="IPR000182">
    <property type="entry name" value="GNAT_dom"/>
</dbReference>
<protein>
    <submittedName>
        <fullName evidence="4">N-acetyltransferase</fullName>
    </submittedName>
</protein>
<proteinExistence type="predicted"/>
<dbReference type="PANTHER" id="PTHR43072:SF23">
    <property type="entry name" value="UPF0039 PROTEIN C11D3.02C"/>
    <property type="match status" value="1"/>
</dbReference>
<reference evidence="4" key="1">
    <citation type="submission" date="2021-02" db="EMBL/GenBank/DDBJ databases">
        <title>PHA producing bacteria isolated from coastal sediment in Guangdong, Shenzhen.</title>
        <authorList>
            <person name="Zheng W."/>
            <person name="Yu S."/>
            <person name="Huang Y."/>
        </authorList>
    </citation>
    <scope>NUCLEOTIDE SEQUENCE</scope>
    <source>
        <strain evidence="4">TN14-10</strain>
    </source>
</reference>
<keyword evidence="2" id="KW-0012">Acyltransferase</keyword>
<evidence type="ECO:0000259" key="3">
    <source>
        <dbReference type="PROSITE" id="PS51186"/>
    </source>
</evidence>
<dbReference type="SUPFAM" id="SSF55729">
    <property type="entry name" value="Acyl-CoA N-acyltransferases (Nat)"/>
    <property type="match status" value="1"/>
</dbReference>
<organism evidence="4 5">
    <name type="scientific">Parahaliea mediterranea</name>
    <dbReference type="NCBI Taxonomy" id="651086"/>
    <lineage>
        <taxon>Bacteria</taxon>
        <taxon>Pseudomonadati</taxon>
        <taxon>Pseudomonadota</taxon>
        <taxon>Gammaproteobacteria</taxon>
        <taxon>Cellvibrionales</taxon>
        <taxon>Halieaceae</taxon>
        <taxon>Parahaliea</taxon>
    </lineage>
</organism>
<dbReference type="GO" id="GO:0016747">
    <property type="term" value="F:acyltransferase activity, transferring groups other than amino-acyl groups"/>
    <property type="evidence" value="ECO:0007669"/>
    <property type="project" value="InterPro"/>
</dbReference>
<dbReference type="Gene3D" id="3.40.630.30">
    <property type="match status" value="1"/>
</dbReference>
<sequence length="166" mass="18113">MVREASEADAAAVSAIYNHYIEHTVVTFEETPLPAAALAARIAETRAAALPWLVAVRGGEVLGYAYAGKWKGRCAFRYTVEVTVYLAPGCTGRGIGKRLYGVLFRELAVRGYHCAIGGIALPNAASVALHEHFGMEKVAHFREVGYKFERWIDVGYWQGMLAAHAV</sequence>
<dbReference type="NCBIfam" id="NF040504">
    <property type="entry name" value="resist_ArsN1b"/>
    <property type="match status" value="1"/>
</dbReference>
<feature type="domain" description="N-acetyltransferase" evidence="3">
    <location>
        <begin position="1"/>
        <end position="153"/>
    </location>
</feature>
<evidence type="ECO:0000313" key="4">
    <source>
        <dbReference type="EMBL" id="MBN7795747.1"/>
    </source>
</evidence>
<keyword evidence="1" id="KW-0808">Transferase</keyword>
<dbReference type="InterPro" id="IPR016181">
    <property type="entry name" value="Acyl_CoA_acyltransferase"/>
</dbReference>
<dbReference type="PROSITE" id="PS51186">
    <property type="entry name" value="GNAT"/>
    <property type="match status" value="1"/>
</dbReference>